<dbReference type="Proteomes" id="UP000596660">
    <property type="component" value="Unplaced"/>
</dbReference>
<keyword evidence="3 5" id="KW-1133">Transmembrane helix</keyword>
<proteinExistence type="predicted"/>
<dbReference type="GO" id="GO:0032216">
    <property type="term" value="F:glucosaminyl-phosphatidylinositol O-acyltransferase activity"/>
    <property type="evidence" value="ECO:0007669"/>
    <property type="project" value="TreeGrafter"/>
</dbReference>
<dbReference type="GO" id="GO:0006506">
    <property type="term" value="P:GPI anchor biosynthetic process"/>
    <property type="evidence" value="ECO:0007669"/>
    <property type="project" value="InterPro"/>
</dbReference>
<comment type="subcellular location">
    <subcellularLocation>
        <location evidence="1">Membrane</location>
        <topology evidence="1">Multi-pass membrane protein</topology>
    </subcellularLocation>
</comment>
<evidence type="ECO:0000256" key="4">
    <source>
        <dbReference type="ARBA" id="ARBA00023136"/>
    </source>
</evidence>
<feature type="transmembrane region" description="Helical" evidence="5">
    <location>
        <begin position="150"/>
        <end position="167"/>
    </location>
</feature>
<dbReference type="OMA" id="GLYVMQP"/>
<feature type="transmembrane region" description="Helical" evidence="5">
    <location>
        <begin position="351"/>
        <end position="373"/>
    </location>
</feature>
<accession>A0A803LU06</accession>
<dbReference type="GO" id="GO:0005783">
    <property type="term" value="C:endoplasmic reticulum"/>
    <property type="evidence" value="ECO:0007669"/>
    <property type="project" value="TreeGrafter"/>
</dbReference>
<dbReference type="Gramene" id="AUR62018700-RA">
    <property type="protein sequence ID" value="AUR62018700-RA:cds"/>
    <property type="gene ID" value="AUR62018700"/>
</dbReference>
<dbReference type="PANTHER" id="PTHR20661">
    <property type="entry name" value="PHOSPHATIDYLINOSITOL-GLYCAN BIOSYNTHESIS CLASS W PROTEIN"/>
    <property type="match status" value="1"/>
</dbReference>
<dbReference type="Pfam" id="PF06423">
    <property type="entry name" value="GWT1"/>
    <property type="match status" value="2"/>
</dbReference>
<evidence type="ECO:0000256" key="3">
    <source>
        <dbReference type="ARBA" id="ARBA00022989"/>
    </source>
</evidence>
<evidence type="ECO:0000256" key="2">
    <source>
        <dbReference type="ARBA" id="ARBA00022692"/>
    </source>
</evidence>
<keyword evidence="4 5" id="KW-0472">Membrane</keyword>
<feature type="transmembrane region" description="Helical" evidence="5">
    <location>
        <begin position="380"/>
        <end position="402"/>
    </location>
</feature>
<dbReference type="PIRSF" id="PIRSF017321">
    <property type="entry name" value="GWT1"/>
    <property type="match status" value="1"/>
</dbReference>
<reference evidence="6" key="2">
    <citation type="submission" date="2021-03" db="UniProtKB">
        <authorList>
            <consortium name="EnsemblPlants"/>
        </authorList>
    </citation>
    <scope>IDENTIFICATION</scope>
</reference>
<feature type="transmembrane region" description="Helical" evidence="5">
    <location>
        <begin position="214"/>
        <end position="234"/>
    </location>
</feature>
<reference evidence="6" key="1">
    <citation type="journal article" date="2017" name="Nature">
        <title>The genome of Chenopodium quinoa.</title>
        <authorList>
            <person name="Jarvis D.E."/>
            <person name="Ho Y.S."/>
            <person name="Lightfoot D.J."/>
            <person name="Schmoeckel S.M."/>
            <person name="Li B."/>
            <person name="Borm T.J.A."/>
            <person name="Ohyanagi H."/>
            <person name="Mineta K."/>
            <person name="Michell C.T."/>
            <person name="Saber N."/>
            <person name="Kharbatia N.M."/>
            <person name="Rupper R.R."/>
            <person name="Sharp A.R."/>
            <person name="Dally N."/>
            <person name="Boughton B.A."/>
            <person name="Woo Y.H."/>
            <person name="Gao G."/>
            <person name="Schijlen E.G.W.M."/>
            <person name="Guo X."/>
            <person name="Momin A.A."/>
            <person name="Negrao S."/>
            <person name="Al-Babili S."/>
            <person name="Gehring C."/>
            <person name="Roessner U."/>
            <person name="Jung C."/>
            <person name="Murphy K."/>
            <person name="Arold S.T."/>
            <person name="Gojobori T."/>
            <person name="van der Linden C.G."/>
            <person name="van Loo E.N."/>
            <person name="Jellen E.N."/>
            <person name="Maughan P.J."/>
            <person name="Tester M."/>
        </authorList>
    </citation>
    <scope>NUCLEOTIDE SEQUENCE [LARGE SCALE GENOMIC DNA]</scope>
    <source>
        <strain evidence="6">cv. PI 614886</strain>
    </source>
</reference>
<evidence type="ECO:0000313" key="7">
    <source>
        <dbReference type="Proteomes" id="UP000596660"/>
    </source>
</evidence>
<evidence type="ECO:0000313" key="6">
    <source>
        <dbReference type="EnsemblPlants" id="AUR62018700-RA:cds"/>
    </source>
</evidence>
<organism evidence="6 7">
    <name type="scientific">Chenopodium quinoa</name>
    <name type="common">Quinoa</name>
    <dbReference type="NCBI Taxonomy" id="63459"/>
    <lineage>
        <taxon>Eukaryota</taxon>
        <taxon>Viridiplantae</taxon>
        <taxon>Streptophyta</taxon>
        <taxon>Embryophyta</taxon>
        <taxon>Tracheophyta</taxon>
        <taxon>Spermatophyta</taxon>
        <taxon>Magnoliopsida</taxon>
        <taxon>eudicotyledons</taxon>
        <taxon>Gunneridae</taxon>
        <taxon>Pentapetalae</taxon>
        <taxon>Caryophyllales</taxon>
        <taxon>Chenopodiaceae</taxon>
        <taxon>Chenopodioideae</taxon>
        <taxon>Atripliceae</taxon>
        <taxon>Chenopodium</taxon>
    </lineage>
</organism>
<feature type="transmembrane region" description="Helical" evidence="5">
    <location>
        <begin position="241"/>
        <end position="260"/>
    </location>
</feature>
<feature type="transmembrane region" description="Helical" evidence="5">
    <location>
        <begin position="280"/>
        <end position="300"/>
    </location>
</feature>
<keyword evidence="2 5" id="KW-0812">Transmembrane</keyword>
<feature type="transmembrane region" description="Helical" evidence="5">
    <location>
        <begin position="32"/>
        <end position="55"/>
    </location>
</feature>
<evidence type="ECO:0000256" key="1">
    <source>
        <dbReference type="ARBA" id="ARBA00004141"/>
    </source>
</evidence>
<dbReference type="GO" id="GO:0016020">
    <property type="term" value="C:membrane"/>
    <property type="evidence" value="ECO:0007669"/>
    <property type="project" value="UniProtKB-SubCell"/>
</dbReference>
<feature type="transmembrane region" description="Helical" evidence="5">
    <location>
        <begin position="312"/>
        <end position="331"/>
    </location>
</feature>
<keyword evidence="7" id="KW-1185">Reference proteome</keyword>
<dbReference type="EnsemblPlants" id="AUR62018700-RA">
    <property type="protein sequence ID" value="AUR62018700-RA:cds"/>
    <property type="gene ID" value="AUR62018700"/>
</dbReference>
<sequence length="407" mass="45327">MEDFSSTMSFNHNKHLKEQFVSNLTGSSLLDIFSISFVIPIIVLLRRAIGFNYVSGSIKSQRSSKKDDGDSATAKYFNAYMVSMAVDFLFIVVPILLIHTVLSEWIHKLALLLTLFLLFLMLVKRYSTSSSPGSHEPCDTVRKSISSFRVAMMDLGVGSFVVANALVSRHARNVFSGGWKIALQSTCPLILLGFARLVSTSGVDYQVHVGEYGVHWNFFFTLAAISLLTSAINVHPQYCGVLGLFILIGYLGMYLIGVQLGYQLFFKNNNSASSHRDQLTRYRVCAVSVLLWLLTLVLNLHVEQVSRRMCNMAYVMLVLAVNFEVLAIFMLSEFTPGSNFTALEGAFDQNLLASFLLANLLTGLVNLSIDTLFASSNQALVILVLYAFVLSFFTGLASFYGFRLKFW</sequence>
<evidence type="ECO:0000256" key="5">
    <source>
        <dbReference type="SAM" id="Phobius"/>
    </source>
</evidence>
<name>A0A803LU06_CHEQI</name>
<dbReference type="PANTHER" id="PTHR20661:SF0">
    <property type="entry name" value="PHOSPHATIDYLINOSITOL-GLYCAN BIOSYNTHESIS CLASS W PROTEIN"/>
    <property type="match status" value="1"/>
</dbReference>
<dbReference type="GO" id="GO:0072659">
    <property type="term" value="P:protein localization to plasma membrane"/>
    <property type="evidence" value="ECO:0007669"/>
    <property type="project" value="TreeGrafter"/>
</dbReference>
<protein>
    <submittedName>
        <fullName evidence="6">Uncharacterized protein</fullName>
    </submittedName>
</protein>
<dbReference type="InterPro" id="IPR009447">
    <property type="entry name" value="PIGW/GWT1"/>
</dbReference>
<feature type="transmembrane region" description="Helical" evidence="5">
    <location>
        <begin position="76"/>
        <end position="99"/>
    </location>
</feature>
<dbReference type="AlphaFoldDB" id="A0A803LU06"/>
<feature type="transmembrane region" description="Helical" evidence="5">
    <location>
        <begin position="105"/>
        <end position="123"/>
    </location>
</feature>